<dbReference type="EMBL" id="QNZJ01000073">
    <property type="protein sequence ID" value="RTZ87807.1"/>
    <property type="molecule type" value="Genomic_DNA"/>
</dbReference>
<evidence type="ECO:0000313" key="1">
    <source>
        <dbReference type="EMBL" id="RTZ87807.1"/>
    </source>
</evidence>
<evidence type="ECO:0000313" key="2">
    <source>
        <dbReference type="Proteomes" id="UP000287719"/>
    </source>
</evidence>
<organism evidence="1 2">
    <name type="scientific">SAR324 cluster bacterium</name>
    <dbReference type="NCBI Taxonomy" id="2024889"/>
    <lineage>
        <taxon>Bacteria</taxon>
        <taxon>Deltaproteobacteria</taxon>
        <taxon>SAR324 cluster</taxon>
    </lineage>
</organism>
<gene>
    <name evidence="1" type="ORF">DSY95_01775</name>
</gene>
<proteinExistence type="predicted"/>
<dbReference type="Proteomes" id="UP000287719">
    <property type="component" value="Unassembled WGS sequence"/>
</dbReference>
<protein>
    <submittedName>
        <fullName evidence="1">Asp-tRNA(Asn)/Glu-tRNA(Gln) amidotransferase GatCAB subunit A</fullName>
    </submittedName>
</protein>
<dbReference type="Gene3D" id="3.90.1300.10">
    <property type="entry name" value="Amidase signature (AS) domain"/>
    <property type="match status" value="1"/>
</dbReference>
<name>A0A432GW59_9DELT</name>
<dbReference type="AlphaFoldDB" id="A0A432GW59"/>
<comment type="caution">
    <text evidence="1">The sequence shown here is derived from an EMBL/GenBank/DDBJ whole genome shotgun (WGS) entry which is preliminary data.</text>
</comment>
<dbReference type="SUPFAM" id="SSF75304">
    <property type="entry name" value="Amidase signature (AS) enzymes"/>
    <property type="match status" value="1"/>
</dbReference>
<sequence length="54" mass="5984">AVNLPIGFDTNGLPASVQFIGAPFTEAKLLRIARTVERELNFWSVEPRLSVLTK</sequence>
<reference evidence="1 2" key="1">
    <citation type="submission" date="2018-06" db="EMBL/GenBank/DDBJ databases">
        <title>Combined omics and stable isotope probing to characterize newly discovered Mariana Back-Arc vent microbial communities.</title>
        <authorList>
            <person name="Trembath-Reichert E."/>
            <person name="Huber J.A."/>
        </authorList>
    </citation>
    <scope>NUCLEOTIDE SEQUENCE [LARGE SCALE GENOMIC DNA]</scope>
    <source>
        <strain evidence="1">MAG 54</strain>
    </source>
</reference>
<feature type="non-terminal residue" evidence="1">
    <location>
        <position position="1"/>
    </location>
</feature>
<dbReference type="GO" id="GO:0016740">
    <property type="term" value="F:transferase activity"/>
    <property type="evidence" value="ECO:0007669"/>
    <property type="project" value="UniProtKB-KW"/>
</dbReference>
<dbReference type="InterPro" id="IPR036928">
    <property type="entry name" value="AS_sf"/>
</dbReference>
<accession>A0A432GW59</accession>
<keyword evidence="1" id="KW-0808">Transferase</keyword>